<sequence>MTSVEAASDEDKTILIDAVIRAVCRECTSRVKIERKVTFKCKALEAFGRVDVLRHGEFEKAVVMECNKNDFDKDGLAGAAFTRDPKMNEHIYGVVSDFLTWQVMELGTEEARFCKLCVNESKREDGLRAVLGVLAALLQGKEARDV</sequence>
<reference evidence="1 2" key="1">
    <citation type="journal article" date="2017" name="Genome Biol. Evol.">
        <title>Phytophthora megakarya and P. palmivora, closely related causal agents of cacao black pod rot, underwent increases in genome sizes and gene numbers by different mechanisms.</title>
        <authorList>
            <person name="Ali S.S."/>
            <person name="Shao J."/>
            <person name="Lary D.J."/>
            <person name="Kronmiller B."/>
            <person name="Shen D."/>
            <person name="Strem M.D."/>
            <person name="Amoako-Attah I."/>
            <person name="Akrofi A.Y."/>
            <person name="Begoude B.A."/>
            <person name="Ten Hoopen G.M."/>
            <person name="Coulibaly K."/>
            <person name="Kebe B.I."/>
            <person name="Melnick R.L."/>
            <person name="Guiltinan M.J."/>
            <person name="Tyler B.M."/>
            <person name="Meinhardt L.W."/>
            <person name="Bailey B.A."/>
        </authorList>
    </citation>
    <scope>NUCLEOTIDE SEQUENCE [LARGE SCALE GENOMIC DNA]</scope>
    <source>
        <strain evidence="2">sbr112.9</strain>
    </source>
</reference>
<gene>
    <name evidence="1" type="ORF">PHPALM_2911</name>
</gene>
<evidence type="ECO:0000313" key="1">
    <source>
        <dbReference type="EMBL" id="POM79425.1"/>
    </source>
</evidence>
<dbReference type="EMBL" id="NCKW01001578">
    <property type="protein sequence ID" value="POM79425.1"/>
    <property type="molecule type" value="Genomic_DNA"/>
</dbReference>
<name>A0A2P4YNN2_9STRA</name>
<organism evidence="1 2">
    <name type="scientific">Phytophthora palmivora</name>
    <dbReference type="NCBI Taxonomy" id="4796"/>
    <lineage>
        <taxon>Eukaryota</taxon>
        <taxon>Sar</taxon>
        <taxon>Stramenopiles</taxon>
        <taxon>Oomycota</taxon>
        <taxon>Peronosporomycetes</taxon>
        <taxon>Peronosporales</taxon>
        <taxon>Peronosporaceae</taxon>
        <taxon>Phytophthora</taxon>
    </lineage>
</organism>
<proteinExistence type="predicted"/>
<dbReference type="AlphaFoldDB" id="A0A2P4YNN2"/>
<dbReference type="Proteomes" id="UP000237271">
    <property type="component" value="Unassembled WGS sequence"/>
</dbReference>
<keyword evidence="2" id="KW-1185">Reference proteome</keyword>
<comment type="caution">
    <text evidence="1">The sequence shown here is derived from an EMBL/GenBank/DDBJ whole genome shotgun (WGS) entry which is preliminary data.</text>
</comment>
<dbReference type="OrthoDB" id="97590at2759"/>
<protein>
    <submittedName>
        <fullName evidence="1">Uncharacterized protein</fullName>
    </submittedName>
</protein>
<accession>A0A2P4YNN2</accession>
<evidence type="ECO:0000313" key="2">
    <source>
        <dbReference type="Proteomes" id="UP000237271"/>
    </source>
</evidence>